<reference evidence="9" key="1">
    <citation type="journal article" date="2019" name="Int. J. Syst. Evol. Microbiol.">
        <title>The Global Catalogue of Microorganisms (GCM) 10K type strain sequencing project: providing services to taxonomists for standard genome sequencing and annotation.</title>
        <authorList>
            <consortium name="The Broad Institute Genomics Platform"/>
            <consortium name="The Broad Institute Genome Sequencing Center for Infectious Disease"/>
            <person name="Wu L."/>
            <person name="Ma J."/>
        </authorList>
    </citation>
    <scope>NUCLEOTIDE SEQUENCE [LARGE SCALE GENOMIC DNA]</scope>
    <source>
        <strain evidence="9">CGMCC 4.7283</strain>
    </source>
</reference>
<dbReference type="Gene3D" id="1.10.1740.10">
    <property type="match status" value="1"/>
</dbReference>
<keyword evidence="5" id="KW-0804">Transcription</keyword>
<comment type="similarity">
    <text evidence="1">Belongs to the sigma-70 factor family. ECF subfamily.</text>
</comment>
<evidence type="ECO:0000259" key="6">
    <source>
        <dbReference type="Pfam" id="PF04542"/>
    </source>
</evidence>
<dbReference type="EMBL" id="JBHSGI010000023">
    <property type="protein sequence ID" value="MFC4669729.1"/>
    <property type="molecule type" value="Genomic_DNA"/>
</dbReference>
<dbReference type="NCBIfam" id="TIGR02937">
    <property type="entry name" value="sigma70-ECF"/>
    <property type="match status" value="1"/>
</dbReference>
<dbReference type="Proteomes" id="UP001595973">
    <property type="component" value="Unassembled WGS sequence"/>
</dbReference>
<evidence type="ECO:0000256" key="4">
    <source>
        <dbReference type="ARBA" id="ARBA00023125"/>
    </source>
</evidence>
<keyword evidence="2" id="KW-0805">Transcription regulation</keyword>
<organism evidence="8 9">
    <name type="scientific">Seohaeicola nanhaiensis</name>
    <dbReference type="NCBI Taxonomy" id="1387282"/>
    <lineage>
        <taxon>Bacteria</taxon>
        <taxon>Pseudomonadati</taxon>
        <taxon>Pseudomonadota</taxon>
        <taxon>Alphaproteobacteria</taxon>
        <taxon>Rhodobacterales</taxon>
        <taxon>Roseobacteraceae</taxon>
        <taxon>Seohaeicola</taxon>
    </lineage>
</organism>
<feature type="domain" description="RNA polymerase sigma factor 70 region 4 type 2" evidence="7">
    <location>
        <begin position="152"/>
        <end position="204"/>
    </location>
</feature>
<evidence type="ECO:0000256" key="5">
    <source>
        <dbReference type="ARBA" id="ARBA00023163"/>
    </source>
</evidence>
<keyword evidence="9" id="KW-1185">Reference proteome</keyword>
<dbReference type="SUPFAM" id="SSF88659">
    <property type="entry name" value="Sigma3 and sigma4 domains of RNA polymerase sigma factors"/>
    <property type="match status" value="1"/>
</dbReference>
<evidence type="ECO:0000313" key="8">
    <source>
        <dbReference type="EMBL" id="MFC4669729.1"/>
    </source>
</evidence>
<name>A0ABV9KIF8_9RHOB</name>
<dbReference type="PANTHER" id="PTHR43133">
    <property type="entry name" value="RNA POLYMERASE ECF-TYPE SIGMA FACTO"/>
    <property type="match status" value="1"/>
</dbReference>
<feature type="domain" description="RNA polymerase sigma-70 region 2" evidence="6">
    <location>
        <begin position="61"/>
        <end position="122"/>
    </location>
</feature>
<keyword evidence="4" id="KW-0238">DNA-binding</keyword>
<gene>
    <name evidence="8" type="ORF">ACFO5X_14285</name>
</gene>
<proteinExistence type="inferred from homology"/>
<evidence type="ECO:0000256" key="3">
    <source>
        <dbReference type="ARBA" id="ARBA00023082"/>
    </source>
</evidence>
<dbReference type="RefSeq" id="WP_380718149.1">
    <property type="nucleotide sequence ID" value="NZ_JBHSGI010000023.1"/>
</dbReference>
<dbReference type="PANTHER" id="PTHR43133:SF8">
    <property type="entry name" value="RNA POLYMERASE SIGMA FACTOR HI_1459-RELATED"/>
    <property type="match status" value="1"/>
</dbReference>
<protein>
    <submittedName>
        <fullName evidence="8">RNA polymerase sigma factor</fullName>
    </submittedName>
</protein>
<dbReference type="Pfam" id="PF04542">
    <property type="entry name" value="Sigma70_r2"/>
    <property type="match status" value="1"/>
</dbReference>
<dbReference type="InterPro" id="IPR013325">
    <property type="entry name" value="RNA_pol_sigma_r2"/>
</dbReference>
<dbReference type="Gene3D" id="1.10.10.10">
    <property type="entry name" value="Winged helix-like DNA-binding domain superfamily/Winged helix DNA-binding domain"/>
    <property type="match status" value="1"/>
</dbReference>
<dbReference type="InterPro" id="IPR039425">
    <property type="entry name" value="RNA_pol_sigma-70-like"/>
</dbReference>
<sequence length="244" mass="27938">MKETQTFVADGVTHPTYERRILQRCVMKNDQGDKFSLVDQSDVAAKSTDAAVRHALVEGRHQILKFLRRRLGDPEAAEDVLQTFMLRAIDRSEQLRDVRAVRGWLSQILVSSIADHGRKVSRQRQREVVMAPTDLEGVHHDFDEELDEVICNCLYKLLPTLKPEYAEVIWRVDLQEQPREDVAKDLGITLNNLNVRVHRGRQALKTRLQQMCLTCPVHGFLDCDCDAAEKVRARLEGLADESEI</sequence>
<dbReference type="InterPro" id="IPR014284">
    <property type="entry name" value="RNA_pol_sigma-70_dom"/>
</dbReference>
<evidence type="ECO:0000256" key="2">
    <source>
        <dbReference type="ARBA" id="ARBA00023015"/>
    </source>
</evidence>
<evidence type="ECO:0000259" key="7">
    <source>
        <dbReference type="Pfam" id="PF08281"/>
    </source>
</evidence>
<evidence type="ECO:0000256" key="1">
    <source>
        <dbReference type="ARBA" id="ARBA00010641"/>
    </source>
</evidence>
<accession>A0ABV9KIF8</accession>
<evidence type="ECO:0000313" key="9">
    <source>
        <dbReference type="Proteomes" id="UP001595973"/>
    </source>
</evidence>
<keyword evidence="3" id="KW-0731">Sigma factor</keyword>
<dbReference type="InterPro" id="IPR036388">
    <property type="entry name" value="WH-like_DNA-bd_sf"/>
</dbReference>
<dbReference type="InterPro" id="IPR013249">
    <property type="entry name" value="RNA_pol_sigma70_r4_t2"/>
</dbReference>
<comment type="caution">
    <text evidence="8">The sequence shown here is derived from an EMBL/GenBank/DDBJ whole genome shotgun (WGS) entry which is preliminary data.</text>
</comment>
<dbReference type="InterPro" id="IPR013324">
    <property type="entry name" value="RNA_pol_sigma_r3/r4-like"/>
</dbReference>
<dbReference type="InterPro" id="IPR007627">
    <property type="entry name" value="RNA_pol_sigma70_r2"/>
</dbReference>
<dbReference type="Pfam" id="PF08281">
    <property type="entry name" value="Sigma70_r4_2"/>
    <property type="match status" value="1"/>
</dbReference>
<dbReference type="SUPFAM" id="SSF88946">
    <property type="entry name" value="Sigma2 domain of RNA polymerase sigma factors"/>
    <property type="match status" value="1"/>
</dbReference>